<evidence type="ECO:0000256" key="4">
    <source>
        <dbReference type="ARBA" id="ARBA00023180"/>
    </source>
</evidence>
<keyword evidence="7" id="KW-1185">Reference proteome</keyword>
<comment type="similarity">
    <text evidence="1">Belongs to the sulfatase family.</text>
</comment>
<dbReference type="PANTHER" id="PTHR43108">
    <property type="entry name" value="N-ACETYLGLUCOSAMINE-6-SULFATASE FAMILY MEMBER"/>
    <property type="match status" value="1"/>
</dbReference>
<evidence type="ECO:0000259" key="5">
    <source>
        <dbReference type="Pfam" id="PF00884"/>
    </source>
</evidence>
<accession>A0ABS0T190</accession>
<dbReference type="PROSITE" id="PS00523">
    <property type="entry name" value="SULFATASE_1"/>
    <property type="match status" value="1"/>
</dbReference>
<dbReference type="InterPro" id="IPR017850">
    <property type="entry name" value="Alkaline_phosphatase_core_sf"/>
</dbReference>
<comment type="caution">
    <text evidence="6">The sequence shown here is derived from an EMBL/GenBank/DDBJ whole genome shotgun (WGS) entry which is preliminary data.</text>
</comment>
<keyword evidence="2" id="KW-0732">Signal</keyword>
<dbReference type="CDD" id="cd16031">
    <property type="entry name" value="G6S_like"/>
    <property type="match status" value="1"/>
</dbReference>
<dbReference type="EMBL" id="JADWOX010000014">
    <property type="protein sequence ID" value="MBI1685569.1"/>
    <property type="molecule type" value="Genomic_DNA"/>
</dbReference>
<dbReference type="Proteomes" id="UP000639859">
    <property type="component" value="Unassembled WGS sequence"/>
</dbReference>
<gene>
    <name evidence="6" type="ORF">I4Q42_18015</name>
</gene>
<evidence type="ECO:0000313" key="6">
    <source>
        <dbReference type="EMBL" id="MBI1685569.1"/>
    </source>
</evidence>
<feature type="domain" description="Sulfatase N-terminal" evidence="5">
    <location>
        <begin position="52"/>
        <end position="382"/>
    </location>
</feature>
<reference evidence="6 7" key="1">
    <citation type="submission" date="2020-11" db="EMBL/GenBank/DDBJ databases">
        <title>genome sequence of strain KACC 18849.</title>
        <authorList>
            <person name="Gao J."/>
            <person name="Zhang X."/>
        </authorList>
    </citation>
    <scope>NUCLEOTIDE SEQUENCE [LARGE SCALE GENOMIC DNA]</scope>
    <source>
        <strain evidence="6 7">KACC 18849</strain>
    </source>
</reference>
<dbReference type="InterPro" id="IPR000917">
    <property type="entry name" value="Sulfatase_N"/>
</dbReference>
<evidence type="ECO:0000256" key="3">
    <source>
        <dbReference type="ARBA" id="ARBA00022801"/>
    </source>
</evidence>
<dbReference type="Gene3D" id="3.40.720.10">
    <property type="entry name" value="Alkaline Phosphatase, subunit A"/>
    <property type="match status" value="1"/>
</dbReference>
<dbReference type="InterPro" id="IPR024607">
    <property type="entry name" value="Sulfatase_CS"/>
</dbReference>
<dbReference type="PANTHER" id="PTHR43108:SF8">
    <property type="entry name" value="SD21168P"/>
    <property type="match status" value="1"/>
</dbReference>
<name>A0ABS0T190_9CAUL</name>
<protein>
    <submittedName>
        <fullName evidence="6">Sulfatase</fullName>
    </submittedName>
</protein>
<sequence length="527" mass="59166">MTQDTTTRGVLLAAEGLDKPFHAVSWDAAEGEGAAPEPKDLVLKPKPGVKPRNIVVVLTDDHRFDAMGFTGAQPFVETPVLDRLAAEGAHFKNAFVTTALCSPSRATIFTGLYAHQHRVVDNNHPIRPDVTFFPEYLQAAGYETAFIGKWHMGVEGDDPQRGFDHWISFKGQGDYWPNGDGLNVNGERVPQKGYLTDELTDYAMDWLEAREGDKPWLLFLAHKAVHAEFIPAPRHLGRYDGAEFRYPESLNLSDEQSQGQPVWVKNQRNSWHGADFPYHTNLDLAHYYKRYAETMLSVDEGIGRVLDHLEAKGELDSTLVLYMGDNGFAFGEHGLIDKRTAYEESMRIPMLARCPELFPGGTVVEQVVANLDVAPTLLAVAGLETPEGLQGQDMLPLTRGEDVPWRTELLYEYYWERNFPQTPTVHAIRQDRYKYIHYHGVWDIDELYDLQADPNETVNLIHSPGHEAVVARLTERLFQRLEEQDGLSIPLPLPLGGRHLLRDADGAVPADFPAVLLKARPTVDDVG</sequence>
<organism evidence="6 7">
    <name type="scientific">Caulobacter hibisci</name>
    <dbReference type="NCBI Taxonomy" id="2035993"/>
    <lineage>
        <taxon>Bacteria</taxon>
        <taxon>Pseudomonadati</taxon>
        <taxon>Pseudomonadota</taxon>
        <taxon>Alphaproteobacteria</taxon>
        <taxon>Caulobacterales</taxon>
        <taxon>Caulobacteraceae</taxon>
        <taxon>Caulobacter</taxon>
    </lineage>
</organism>
<evidence type="ECO:0000313" key="7">
    <source>
        <dbReference type="Proteomes" id="UP000639859"/>
    </source>
</evidence>
<evidence type="ECO:0000256" key="1">
    <source>
        <dbReference type="ARBA" id="ARBA00008779"/>
    </source>
</evidence>
<evidence type="ECO:0000256" key="2">
    <source>
        <dbReference type="ARBA" id="ARBA00022729"/>
    </source>
</evidence>
<keyword evidence="4" id="KW-0325">Glycoprotein</keyword>
<dbReference type="SUPFAM" id="SSF53649">
    <property type="entry name" value="Alkaline phosphatase-like"/>
    <property type="match status" value="1"/>
</dbReference>
<keyword evidence="3" id="KW-0378">Hydrolase</keyword>
<proteinExistence type="inferred from homology"/>
<dbReference type="Pfam" id="PF00884">
    <property type="entry name" value="Sulfatase"/>
    <property type="match status" value="1"/>
</dbReference>
<dbReference type="RefSeq" id="WP_198577477.1">
    <property type="nucleotide sequence ID" value="NZ_JADWOX010000014.1"/>
</dbReference>
<dbReference type="PROSITE" id="PS00149">
    <property type="entry name" value="SULFATASE_2"/>
    <property type="match status" value="1"/>
</dbReference>